<evidence type="ECO:0000256" key="14">
    <source>
        <dbReference type="SAM" id="Phobius"/>
    </source>
</evidence>
<dbReference type="InterPro" id="IPR036097">
    <property type="entry name" value="HisK_dim/P_sf"/>
</dbReference>
<feature type="domain" description="Histidine kinase" evidence="15">
    <location>
        <begin position="267"/>
        <end position="483"/>
    </location>
</feature>
<dbReference type="CDD" id="cd00075">
    <property type="entry name" value="HATPase"/>
    <property type="match status" value="1"/>
</dbReference>
<evidence type="ECO:0000256" key="5">
    <source>
        <dbReference type="ARBA" id="ARBA00022553"/>
    </source>
</evidence>
<name>A0A0K9GTG3_9BACI</name>
<dbReference type="EMBL" id="LFZW01000001">
    <property type="protein sequence ID" value="KMY49940.1"/>
    <property type="molecule type" value="Genomic_DNA"/>
</dbReference>
<keyword evidence="18" id="KW-1185">Reference proteome</keyword>
<keyword evidence="9" id="KW-0418">Kinase</keyword>
<evidence type="ECO:0000256" key="4">
    <source>
        <dbReference type="ARBA" id="ARBA00022475"/>
    </source>
</evidence>
<evidence type="ECO:0000256" key="9">
    <source>
        <dbReference type="ARBA" id="ARBA00022777"/>
    </source>
</evidence>
<dbReference type="Pfam" id="PF00672">
    <property type="entry name" value="HAMP"/>
    <property type="match status" value="1"/>
</dbReference>
<keyword evidence="8" id="KW-0547">Nucleotide-binding</keyword>
<dbReference type="Pfam" id="PF00512">
    <property type="entry name" value="HisKA"/>
    <property type="match status" value="1"/>
</dbReference>
<reference evidence="18" key="1">
    <citation type="submission" date="2015-07" db="EMBL/GenBank/DDBJ databases">
        <title>Genome sequencing project for genomic taxonomy and phylogenomics of Bacillus-like bacteria.</title>
        <authorList>
            <person name="Liu B."/>
            <person name="Wang J."/>
            <person name="Zhu Y."/>
            <person name="Liu G."/>
            <person name="Chen Q."/>
            <person name="Chen Z."/>
            <person name="Lan J."/>
            <person name="Che J."/>
            <person name="Ge C."/>
            <person name="Shi H."/>
            <person name="Pan Z."/>
            <person name="Liu X."/>
        </authorList>
    </citation>
    <scope>NUCLEOTIDE SEQUENCE [LARGE SCALE GENOMIC DNA]</scope>
    <source>
        <strain evidence="18">FJAT-27997</strain>
    </source>
</reference>
<dbReference type="GO" id="GO:0005524">
    <property type="term" value="F:ATP binding"/>
    <property type="evidence" value="ECO:0007669"/>
    <property type="project" value="UniProtKB-KW"/>
</dbReference>
<evidence type="ECO:0000256" key="2">
    <source>
        <dbReference type="ARBA" id="ARBA00004651"/>
    </source>
</evidence>
<dbReference type="SUPFAM" id="SSF55874">
    <property type="entry name" value="ATPase domain of HSP90 chaperone/DNA topoisomerase II/histidine kinase"/>
    <property type="match status" value="1"/>
</dbReference>
<evidence type="ECO:0000256" key="12">
    <source>
        <dbReference type="ARBA" id="ARBA00023012"/>
    </source>
</evidence>
<keyword evidence="12" id="KW-0902">Two-component regulatory system</keyword>
<comment type="subcellular location">
    <subcellularLocation>
        <location evidence="2">Cell membrane</location>
        <topology evidence="2">Multi-pass membrane protein</topology>
    </subcellularLocation>
</comment>
<dbReference type="InterPro" id="IPR004358">
    <property type="entry name" value="Sig_transdc_His_kin-like_C"/>
</dbReference>
<evidence type="ECO:0000256" key="10">
    <source>
        <dbReference type="ARBA" id="ARBA00022840"/>
    </source>
</evidence>
<dbReference type="InterPro" id="IPR005467">
    <property type="entry name" value="His_kinase_dom"/>
</dbReference>
<feature type="domain" description="HAMP" evidence="16">
    <location>
        <begin position="197"/>
        <end position="252"/>
    </location>
</feature>
<dbReference type="GO" id="GO:0005886">
    <property type="term" value="C:plasma membrane"/>
    <property type="evidence" value="ECO:0007669"/>
    <property type="project" value="UniProtKB-SubCell"/>
</dbReference>
<keyword evidence="7 14" id="KW-0812">Transmembrane</keyword>
<keyword evidence="10" id="KW-0067">ATP-binding</keyword>
<evidence type="ECO:0000256" key="13">
    <source>
        <dbReference type="ARBA" id="ARBA00023136"/>
    </source>
</evidence>
<keyword evidence="11 14" id="KW-1133">Transmembrane helix</keyword>
<dbReference type="CDD" id="cd06225">
    <property type="entry name" value="HAMP"/>
    <property type="match status" value="1"/>
</dbReference>
<dbReference type="STRING" id="1679170.AC625_10750"/>
<organism evidence="17 18">
    <name type="scientific">Peribacillus loiseleuriae</name>
    <dbReference type="NCBI Taxonomy" id="1679170"/>
    <lineage>
        <taxon>Bacteria</taxon>
        <taxon>Bacillati</taxon>
        <taxon>Bacillota</taxon>
        <taxon>Bacilli</taxon>
        <taxon>Bacillales</taxon>
        <taxon>Bacillaceae</taxon>
        <taxon>Peribacillus</taxon>
    </lineage>
</organism>
<dbReference type="Pfam" id="PF02518">
    <property type="entry name" value="HATPase_c"/>
    <property type="match status" value="1"/>
</dbReference>
<dbReference type="GO" id="GO:0000155">
    <property type="term" value="F:phosphorelay sensor kinase activity"/>
    <property type="evidence" value="ECO:0007669"/>
    <property type="project" value="InterPro"/>
</dbReference>
<dbReference type="InterPro" id="IPR036890">
    <property type="entry name" value="HATPase_C_sf"/>
</dbReference>
<dbReference type="InterPro" id="IPR003661">
    <property type="entry name" value="HisK_dim/P_dom"/>
</dbReference>
<dbReference type="FunFam" id="1.10.287.130:FF:000001">
    <property type="entry name" value="Two-component sensor histidine kinase"/>
    <property type="match status" value="1"/>
</dbReference>
<evidence type="ECO:0000256" key="6">
    <source>
        <dbReference type="ARBA" id="ARBA00022679"/>
    </source>
</evidence>
<dbReference type="Gene3D" id="6.10.340.10">
    <property type="match status" value="1"/>
</dbReference>
<evidence type="ECO:0000313" key="17">
    <source>
        <dbReference type="EMBL" id="KMY49940.1"/>
    </source>
</evidence>
<proteinExistence type="predicted"/>
<evidence type="ECO:0000313" key="18">
    <source>
        <dbReference type="Proteomes" id="UP000037146"/>
    </source>
</evidence>
<dbReference type="PROSITE" id="PS50885">
    <property type="entry name" value="HAMP"/>
    <property type="match status" value="1"/>
</dbReference>
<sequence>MTIKNRFLTSYIGGIVIASVSILTILCIAFYVTTGSVPTPKTLYQSFTKQRSLSPEEELAYVELRNIAKTNPEKLLAEDMQKNLQQIDQRSLGVVIRQDNEILYHSKELVEESLIVHFPSFNTNNIETKGTIDNAGRLYRYIKFDFYYSDKSKGSVLVLKKENSFLDFLTKWGIIIIIIILLASIAAMLFLNQLLRKTIIKPLENLGQVMSEMRDGDLMIESPAIPTNTAREVHELTANFQSMRAALLVSIQEQQNLENNRKELIASISHDLKTPITSIIGYVEGLQDGVAETPEKQEKYLKTIHSKSLALNKLIEELFLYSKLDAEAVPFYFERLKLAKFLSHMVEEFQLYNREIQFVLNVAEDVYVYIDRMQMNRAITNLIENSMKFKKTIEPLCMIVEVVVVDHIVEIVVKDNGQGISELQLPYVFDHFYRGEEARTSTTGGSGLGLAIVKQIVEKHNGHVKIQSKLHYGTTVTIIMEKA</sequence>
<dbReference type="InterPro" id="IPR050398">
    <property type="entry name" value="HssS/ArlS-like"/>
</dbReference>
<dbReference type="Gene3D" id="1.10.287.130">
    <property type="match status" value="1"/>
</dbReference>
<dbReference type="SMART" id="SM00304">
    <property type="entry name" value="HAMP"/>
    <property type="match status" value="1"/>
</dbReference>
<evidence type="ECO:0000259" key="15">
    <source>
        <dbReference type="PROSITE" id="PS50109"/>
    </source>
</evidence>
<dbReference type="PANTHER" id="PTHR45528:SF1">
    <property type="entry name" value="SENSOR HISTIDINE KINASE CPXA"/>
    <property type="match status" value="1"/>
</dbReference>
<feature type="transmembrane region" description="Helical" evidence="14">
    <location>
        <begin position="172"/>
        <end position="191"/>
    </location>
</feature>
<dbReference type="InterPro" id="IPR003660">
    <property type="entry name" value="HAMP_dom"/>
</dbReference>
<evidence type="ECO:0000259" key="16">
    <source>
        <dbReference type="PROSITE" id="PS50885"/>
    </source>
</evidence>
<dbReference type="FunFam" id="3.30.565.10:FF:000006">
    <property type="entry name" value="Sensor histidine kinase WalK"/>
    <property type="match status" value="1"/>
</dbReference>
<evidence type="ECO:0000256" key="11">
    <source>
        <dbReference type="ARBA" id="ARBA00022989"/>
    </source>
</evidence>
<dbReference type="Gene3D" id="3.30.565.10">
    <property type="entry name" value="Histidine kinase-like ATPase, C-terminal domain"/>
    <property type="match status" value="1"/>
</dbReference>
<keyword evidence="6" id="KW-0808">Transferase</keyword>
<dbReference type="OrthoDB" id="335833at2"/>
<dbReference type="SUPFAM" id="SSF47384">
    <property type="entry name" value="Homodimeric domain of signal transducing histidine kinase"/>
    <property type="match status" value="1"/>
</dbReference>
<dbReference type="InterPro" id="IPR003594">
    <property type="entry name" value="HATPase_dom"/>
</dbReference>
<keyword evidence="5" id="KW-0597">Phosphoprotein</keyword>
<evidence type="ECO:0000256" key="1">
    <source>
        <dbReference type="ARBA" id="ARBA00000085"/>
    </source>
</evidence>
<dbReference type="PATRIC" id="fig|1679170.3.peg.2405"/>
<evidence type="ECO:0000256" key="3">
    <source>
        <dbReference type="ARBA" id="ARBA00012438"/>
    </source>
</evidence>
<dbReference type="EC" id="2.7.13.3" evidence="3"/>
<gene>
    <name evidence="17" type="ORF">AC625_10750</name>
</gene>
<comment type="caution">
    <text evidence="17">The sequence shown here is derived from an EMBL/GenBank/DDBJ whole genome shotgun (WGS) entry which is preliminary data.</text>
</comment>
<keyword evidence="4" id="KW-1003">Cell membrane</keyword>
<protein>
    <recommendedName>
        <fullName evidence="3">histidine kinase</fullName>
        <ecNumber evidence="3">2.7.13.3</ecNumber>
    </recommendedName>
</protein>
<evidence type="ECO:0000256" key="7">
    <source>
        <dbReference type="ARBA" id="ARBA00022692"/>
    </source>
</evidence>
<comment type="catalytic activity">
    <reaction evidence="1">
        <text>ATP + protein L-histidine = ADP + protein N-phospho-L-histidine.</text>
        <dbReference type="EC" id="2.7.13.3"/>
    </reaction>
</comment>
<evidence type="ECO:0000256" key="8">
    <source>
        <dbReference type="ARBA" id="ARBA00022741"/>
    </source>
</evidence>
<accession>A0A0K9GTG3</accession>
<dbReference type="CDD" id="cd00082">
    <property type="entry name" value="HisKA"/>
    <property type="match status" value="1"/>
</dbReference>
<dbReference type="PANTHER" id="PTHR45528">
    <property type="entry name" value="SENSOR HISTIDINE KINASE CPXA"/>
    <property type="match status" value="1"/>
</dbReference>
<dbReference type="SMART" id="SM00387">
    <property type="entry name" value="HATPase_c"/>
    <property type="match status" value="1"/>
</dbReference>
<dbReference type="Proteomes" id="UP000037146">
    <property type="component" value="Unassembled WGS sequence"/>
</dbReference>
<feature type="transmembrane region" description="Helical" evidence="14">
    <location>
        <begin position="12"/>
        <end position="32"/>
    </location>
</feature>
<dbReference type="PRINTS" id="PR00344">
    <property type="entry name" value="BCTRLSENSOR"/>
</dbReference>
<dbReference type="PROSITE" id="PS50109">
    <property type="entry name" value="HIS_KIN"/>
    <property type="match status" value="1"/>
</dbReference>
<keyword evidence="13 14" id="KW-0472">Membrane</keyword>
<dbReference type="RefSeq" id="WP_049681292.1">
    <property type="nucleotide sequence ID" value="NZ_LFZW01000001.1"/>
</dbReference>
<dbReference type="SMART" id="SM00388">
    <property type="entry name" value="HisKA"/>
    <property type="match status" value="1"/>
</dbReference>
<dbReference type="AlphaFoldDB" id="A0A0K9GTG3"/>